<keyword evidence="2" id="KW-0732">Signal</keyword>
<dbReference type="RefSeq" id="WP_210660242.1">
    <property type="nucleotide sequence ID" value="NZ_JAGKQQ010000001.1"/>
</dbReference>
<proteinExistence type="predicted"/>
<accession>A0ABS5C325</accession>
<evidence type="ECO:0000256" key="2">
    <source>
        <dbReference type="SAM" id="SignalP"/>
    </source>
</evidence>
<protein>
    <recommendedName>
        <fullName evidence="5">Secreted protein</fullName>
    </recommendedName>
</protein>
<feature type="signal peptide" evidence="2">
    <location>
        <begin position="1"/>
        <end position="26"/>
    </location>
</feature>
<evidence type="ECO:0000313" key="4">
    <source>
        <dbReference type="Proteomes" id="UP000676565"/>
    </source>
</evidence>
<evidence type="ECO:0008006" key="5">
    <source>
        <dbReference type="Google" id="ProtNLM"/>
    </source>
</evidence>
<feature type="chain" id="PRO_5045284896" description="Secreted protein" evidence="2">
    <location>
        <begin position="27"/>
        <end position="115"/>
    </location>
</feature>
<gene>
    <name evidence="3" type="ORF">J8F10_30255</name>
</gene>
<name>A0ABS5C325_9BACT</name>
<dbReference type="Proteomes" id="UP000676565">
    <property type="component" value="Unassembled WGS sequence"/>
</dbReference>
<feature type="region of interest" description="Disordered" evidence="1">
    <location>
        <begin position="42"/>
        <end position="73"/>
    </location>
</feature>
<sequence>MLRLGAIFRTFMLLACLVPFTSSQQAAGALAPILPIVPAGDDAPVVPVREEDDERETDGKERVSSQSRHHPPLRELIARLAPAHTSNRPHSARVCAVPPVPEDPFRNGLGTPYRC</sequence>
<organism evidence="3 4">
    <name type="scientific">Gemmata palustris</name>
    <dbReference type="NCBI Taxonomy" id="2822762"/>
    <lineage>
        <taxon>Bacteria</taxon>
        <taxon>Pseudomonadati</taxon>
        <taxon>Planctomycetota</taxon>
        <taxon>Planctomycetia</taxon>
        <taxon>Gemmatales</taxon>
        <taxon>Gemmataceae</taxon>
        <taxon>Gemmata</taxon>
    </lineage>
</organism>
<evidence type="ECO:0000313" key="3">
    <source>
        <dbReference type="EMBL" id="MBP3959548.1"/>
    </source>
</evidence>
<comment type="caution">
    <text evidence="3">The sequence shown here is derived from an EMBL/GenBank/DDBJ whole genome shotgun (WGS) entry which is preliminary data.</text>
</comment>
<dbReference type="EMBL" id="JAGKQQ010000001">
    <property type="protein sequence ID" value="MBP3959548.1"/>
    <property type="molecule type" value="Genomic_DNA"/>
</dbReference>
<evidence type="ECO:0000256" key="1">
    <source>
        <dbReference type="SAM" id="MobiDB-lite"/>
    </source>
</evidence>
<reference evidence="3 4" key="1">
    <citation type="submission" date="2021-04" db="EMBL/GenBank/DDBJ databases">
        <authorList>
            <person name="Ivanova A."/>
        </authorList>
    </citation>
    <scope>NUCLEOTIDE SEQUENCE [LARGE SCALE GENOMIC DNA]</scope>
    <source>
        <strain evidence="3 4">G18</strain>
    </source>
</reference>
<keyword evidence="4" id="KW-1185">Reference proteome</keyword>